<name>A0A336K6Y4_CULSO</name>
<accession>A0A336K6Y4</accession>
<feature type="compositionally biased region" description="Polar residues" evidence="1">
    <location>
        <begin position="1"/>
        <end position="10"/>
    </location>
</feature>
<dbReference type="AlphaFoldDB" id="A0A336K6Y4"/>
<protein>
    <submittedName>
        <fullName evidence="2">CSON014895 protein</fullName>
    </submittedName>
</protein>
<dbReference type="EMBL" id="UFQT01000088">
    <property type="protein sequence ID" value="SSX19507.1"/>
    <property type="molecule type" value="Genomic_DNA"/>
</dbReference>
<reference evidence="3" key="2">
    <citation type="submission" date="2018-07" db="EMBL/GenBank/DDBJ databases">
        <authorList>
            <person name="Quirk P.G."/>
            <person name="Krulwich T.A."/>
        </authorList>
    </citation>
    <scope>NUCLEOTIDE SEQUENCE</scope>
</reference>
<feature type="compositionally biased region" description="Low complexity" evidence="1">
    <location>
        <begin position="38"/>
        <end position="53"/>
    </location>
</feature>
<dbReference type="VEuPathDB" id="VectorBase:CSON014895"/>
<dbReference type="EMBL" id="UFQS01000088">
    <property type="protein sequence ID" value="SSW99125.1"/>
    <property type="molecule type" value="Genomic_DNA"/>
</dbReference>
<sequence>MFQFSESTQRQRCDSMPSSNNPSSNKARTLNRPISVYSRSPTTSSPLSPNSQTISNKSDDDFSINIDEVDNADDLLKNVKSISSSHLKMTILEEKYEDISLSETKQSKTQENVLEDIAQKEGYLIMLPSNDSVKRTETRSRTSSFAEEITNSFGYNPRYHLPDCLSSSASSVTSGTPSTDTRFSAFHLEKTFSHFSDDNDSLNKPIRTYSVGSKPENAKTKAFDSFYYEGIVESRICNIKQNIPENCKNGSIKFFRKNEIIRSNFNKMSRYFEKTLKTQMLRYCGNRFLKFAQKITKICLSSEKNVKFHILFLFYYTTIKVDYIVHVHKFLNLLLILALKVTLLISF</sequence>
<organism evidence="2">
    <name type="scientific">Culicoides sonorensis</name>
    <name type="common">Biting midge</name>
    <dbReference type="NCBI Taxonomy" id="179676"/>
    <lineage>
        <taxon>Eukaryota</taxon>
        <taxon>Metazoa</taxon>
        <taxon>Ecdysozoa</taxon>
        <taxon>Arthropoda</taxon>
        <taxon>Hexapoda</taxon>
        <taxon>Insecta</taxon>
        <taxon>Pterygota</taxon>
        <taxon>Neoptera</taxon>
        <taxon>Endopterygota</taxon>
        <taxon>Diptera</taxon>
        <taxon>Nematocera</taxon>
        <taxon>Chironomoidea</taxon>
        <taxon>Ceratopogonidae</taxon>
        <taxon>Ceratopogoninae</taxon>
        <taxon>Culicoides</taxon>
        <taxon>Monoculicoides</taxon>
    </lineage>
</organism>
<evidence type="ECO:0000313" key="2">
    <source>
        <dbReference type="EMBL" id="SSW99125.1"/>
    </source>
</evidence>
<feature type="compositionally biased region" description="Low complexity" evidence="1">
    <location>
        <begin position="15"/>
        <end position="25"/>
    </location>
</feature>
<reference evidence="2" key="1">
    <citation type="submission" date="2018-04" db="EMBL/GenBank/DDBJ databases">
        <authorList>
            <person name="Go L.Y."/>
            <person name="Mitchell J.A."/>
        </authorList>
    </citation>
    <scope>NUCLEOTIDE SEQUENCE</scope>
    <source>
        <tissue evidence="2">Whole organism</tissue>
    </source>
</reference>
<evidence type="ECO:0000313" key="3">
    <source>
        <dbReference type="EMBL" id="SSX19507.1"/>
    </source>
</evidence>
<feature type="region of interest" description="Disordered" evidence="1">
    <location>
        <begin position="1"/>
        <end position="61"/>
    </location>
</feature>
<gene>
    <name evidence="2" type="primary">CSON014895</name>
</gene>
<evidence type="ECO:0000256" key="1">
    <source>
        <dbReference type="SAM" id="MobiDB-lite"/>
    </source>
</evidence>
<proteinExistence type="predicted"/>